<feature type="signal peptide" evidence="3">
    <location>
        <begin position="1"/>
        <end position="16"/>
    </location>
</feature>
<feature type="non-terminal residue" evidence="4">
    <location>
        <position position="1"/>
    </location>
</feature>
<protein>
    <submittedName>
        <fullName evidence="4">Protein FAM</fullName>
    </submittedName>
</protein>
<evidence type="ECO:0000256" key="1">
    <source>
        <dbReference type="ARBA" id="ARBA00010635"/>
    </source>
</evidence>
<keyword evidence="5" id="KW-1185">Reference proteome</keyword>
<keyword evidence="3" id="KW-0732">Signal</keyword>
<sequence>MFFITALVSLTLAGRGARCAVRSEKTRGVSSINRNITRAMIKRKRNPSRCCSEGVDAAAVWEAARSHAGYSRAVTHTAALPRGIISTRAAPEAKRYSVAGGRFRVDWSTESSLSDLTLLGGTARRGLPRLLSVPFEELDRYLEVNVEDPVTMLPKSRRALTIQEIAALARSSLHGISQVVKDHVTKPTAMAQGRVAHLIEWKGWCKPTDAPSALESDFNSYSDLSEGEQEARFAAGVAEQFAIAEAKLRAWSSVDGDESNDDSYDEDFLSANDPTTQSTDLSSYPHYLRDLIHTRVCEARLCEGESGVAVDLSPPGGLPGSPPDTLGSSTYSLDDTLPLLRDLGRCGDDLTAKILGALHGREDLLLLARLQRAGQRRGHSFSETFEDDDAPSRYSCSSVTSVQTAASSPPADSLFMPFLDQRATALFGGHEGDSETFVSERETFGGCQGDVTSHTGGYRGDWSCGDAHVSSGAIWVDDRYYTSADVSRFEPHDIVVMAFNSNV</sequence>
<name>A0A8J4TTB7_CLAMG</name>
<evidence type="ECO:0000313" key="5">
    <source>
        <dbReference type="Proteomes" id="UP000727407"/>
    </source>
</evidence>
<dbReference type="EMBL" id="QNUK01000595">
    <property type="protein sequence ID" value="KAF5891321.1"/>
    <property type="molecule type" value="Genomic_DNA"/>
</dbReference>
<reference evidence="4" key="1">
    <citation type="submission" date="2020-07" db="EMBL/GenBank/DDBJ databases">
        <title>Clarias magur genome sequencing, assembly and annotation.</title>
        <authorList>
            <person name="Kushwaha B."/>
            <person name="Kumar R."/>
            <person name="Das P."/>
            <person name="Joshi C.G."/>
            <person name="Kumar D."/>
            <person name="Nagpure N.S."/>
            <person name="Pandey M."/>
            <person name="Agarwal S."/>
            <person name="Srivastava S."/>
            <person name="Singh M."/>
            <person name="Sahoo L."/>
            <person name="Jayasankar P."/>
            <person name="Meher P.K."/>
            <person name="Koringa P.G."/>
            <person name="Iquebal M.A."/>
            <person name="Das S.P."/>
            <person name="Bit A."/>
            <person name="Patnaik S."/>
            <person name="Patel N."/>
            <person name="Shah T.M."/>
            <person name="Hinsu A."/>
            <person name="Jena J.K."/>
        </authorList>
    </citation>
    <scope>NUCLEOTIDE SEQUENCE</scope>
    <source>
        <strain evidence="4">CIFAMagur01</strain>
        <tissue evidence="4">Testis</tissue>
    </source>
</reference>
<dbReference type="AlphaFoldDB" id="A0A8J4TTB7"/>
<evidence type="ECO:0000313" key="4">
    <source>
        <dbReference type="EMBL" id="KAF5891321.1"/>
    </source>
</evidence>
<comment type="similarity">
    <text evidence="1">Belongs to the FAM131 family.</text>
</comment>
<gene>
    <name evidence="4" type="ORF">DAT39_018975</name>
</gene>
<dbReference type="PANTHER" id="PTHR15736">
    <property type="entry name" value="PROTEIN FAM131B-RELATED"/>
    <property type="match status" value="1"/>
</dbReference>
<organism evidence="4 5">
    <name type="scientific">Clarias magur</name>
    <name type="common">Asian catfish</name>
    <name type="synonym">Macropteronotus magur</name>
    <dbReference type="NCBI Taxonomy" id="1594786"/>
    <lineage>
        <taxon>Eukaryota</taxon>
        <taxon>Metazoa</taxon>
        <taxon>Chordata</taxon>
        <taxon>Craniata</taxon>
        <taxon>Vertebrata</taxon>
        <taxon>Euteleostomi</taxon>
        <taxon>Actinopterygii</taxon>
        <taxon>Neopterygii</taxon>
        <taxon>Teleostei</taxon>
        <taxon>Ostariophysi</taxon>
        <taxon>Siluriformes</taxon>
        <taxon>Clariidae</taxon>
        <taxon>Clarias</taxon>
    </lineage>
</organism>
<dbReference type="OrthoDB" id="8903525at2759"/>
<proteinExistence type="inferred from homology"/>
<dbReference type="PANTHER" id="PTHR15736:SF4">
    <property type="entry name" value="PROTEIN FAM131A"/>
    <property type="match status" value="1"/>
</dbReference>
<feature type="region of interest" description="Disordered" evidence="2">
    <location>
        <begin position="254"/>
        <end position="280"/>
    </location>
</feature>
<dbReference type="Proteomes" id="UP000727407">
    <property type="component" value="Unassembled WGS sequence"/>
</dbReference>
<feature type="chain" id="PRO_5035278681" evidence="3">
    <location>
        <begin position="17"/>
        <end position="503"/>
    </location>
</feature>
<evidence type="ECO:0000256" key="2">
    <source>
        <dbReference type="SAM" id="MobiDB-lite"/>
    </source>
</evidence>
<comment type="caution">
    <text evidence="4">The sequence shown here is derived from an EMBL/GenBank/DDBJ whole genome shotgun (WGS) entry which is preliminary data.</text>
</comment>
<dbReference type="Pfam" id="PF15010">
    <property type="entry name" value="FAM131"/>
    <property type="match status" value="1"/>
</dbReference>
<feature type="compositionally biased region" description="Acidic residues" evidence="2">
    <location>
        <begin position="255"/>
        <end position="268"/>
    </location>
</feature>
<accession>A0A8J4TTB7</accession>
<evidence type="ECO:0000256" key="3">
    <source>
        <dbReference type="SAM" id="SignalP"/>
    </source>
</evidence>
<dbReference type="InterPro" id="IPR026782">
    <property type="entry name" value="FAM131"/>
</dbReference>